<evidence type="ECO:0000313" key="2">
    <source>
        <dbReference type="Proteomes" id="UP001381693"/>
    </source>
</evidence>
<proteinExistence type="predicted"/>
<keyword evidence="2" id="KW-1185">Reference proteome</keyword>
<protein>
    <recommendedName>
        <fullName evidence="3">Fibronectin type-III domain-containing protein</fullName>
    </recommendedName>
</protein>
<organism evidence="1 2">
    <name type="scientific">Halocaridina rubra</name>
    <name type="common">Hawaiian red shrimp</name>
    <dbReference type="NCBI Taxonomy" id="373956"/>
    <lineage>
        <taxon>Eukaryota</taxon>
        <taxon>Metazoa</taxon>
        <taxon>Ecdysozoa</taxon>
        <taxon>Arthropoda</taxon>
        <taxon>Crustacea</taxon>
        <taxon>Multicrustacea</taxon>
        <taxon>Malacostraca</taxon>
        <taxon>Eumalacostraca</taxon>
        <taxon>Eucarida</taxon>
        <taxon>Decapoda</taxon>
        <taxon>Pleocyemata</taxon>
        <taxon>Caridea</taxon>
        <taxon>Atyoidea</taxon>
        <taxon>Atyidae</taxon>
        <taxon>Halocaridina</taxon>
    </lineage>
</organism>
<gene>
    <name evidence="1" type="ORF">SK128_007909</name>
</gene>
<dbReference type="Gene3D" id="2.60.40.10">
    <property type="entry name" value="Immunoglobulins"/>
    <property type="match status" value="1"/>
</dbReference>
<dbReference type="EMBL" id="JAXCGZ010022647">
    <property type="protein sequence ID" value="KAK7028898.1"/>
    <property type="molecule type" value="Genomic_DNA"/>
</dbReference>
<evidence type="ECO:0000313" key="1">
    <source>
        <dbReference type="EMBL" id="KAK7028898.1"/>
    </source>
</evidence>
<dbReference type="InterPro" id="IPR013783">
    <property type="entry name" value="Ig-like_fold"/>
</dbReference>
<dbReference type="Proteomes" id="UP001381693">
    <property type="component" value="Unassembled WGS sequence"/>
</dbReference>
<accession>A0AAN8WP59</accession>
<dbReference type="SUPFAM" id="SSF49265">
    <property type="entry name" value="Fibronectin type III"/>
    <property type="match status" value="1"/>
</dbReference>
<name>A0AAN8WP59_HALRR</name>
<evidence type="ECO:0008006" key="3">
    <source>
        <dbReference type="Google" id="ProtNLM"/>
    </source>
</evidence>
<reference evidence="1 2" key="1">
    <citation type="submission" date="2023-11" db="EMBL/GenBank/DDBJ databases">
        <title>Halocaridina rubra genome assembly.</title>
        <authorList>
            <person name="Smith C."/>
        </authorList>
    </citation>
    <scope>NUCLEOTIDE SEQUENCE [LARGE SCALE GENOMIC DNA]</scope>
    <source>
        <strain evidence="1">EP-1</strain>
        <tissue evidence="1">Whole</tissue>
    </source>
</reference>
<sequence>MPGRLRARKDYPDSRCLVATNYSDVPKLVGSREHAIAIKLSVHESKSEECVHMLLLPVTYVIYYAPLAIAENESCITNVSYCMTERSSEYVVTVEGLQPHTHYIFRAALETAYNQRLEIPALPGPHAVFKTKAKAPDSVGKVMVEAFSPEEIMVTFDAIMGQEYEVHWRGDKSSSGPLRPYVNKSKKAEIMISKLYPNTKYEISLITYSCTKSTVAVGPCGRRFLLTYTWENPSKVVGELWQPFIPKELRGVIEEEEAGERTSIGERFVTLPYQVMHPRTLFP</sequence>
<dbReference type="AlphaFoldDB" id="A0AAN8WP59"/>
<comment type="caution">
    <text evidence="1">The sequence shown here is derived from an EMBL/GenBank/DDBJ whole genome shotgun (WGS) entry which is preliminary data.</text>
</comment>
<dbReference type="InterPro" id="IPR036116">
    <property type="entry name" value="FN3_sf"/>
</dbReference>